<evidence type="ECO:0000313" key="5">
    <source>
        <dbReference type="Proteomes" id="UP001565368"/>
    </source>
</evidence>
<feature type="compositionally biased region" description="Gly residues" evidence="2">
    <location>
        <begin position="24"/>
        <end position="33"/>
    </location>
</feature>
<evidence type="ECO:0000259" key="3">
    <source>
        <dbReference type="PROSITE" id="PS51165"/>
    </source>
</evidence>
<feature type="region of interest" description="Disordered" evidence="2">
    <location>
        <begin position="279"/>
        <end position="357"/>
    </location>
</feature>
<organism evidence="4 5">
    <name type="scientific">Vanrija albida</name>
    <dbReference type="NCBI Taxonomy" id="181172"/>
    <lineage>
        <taxon>Eukaryota</taxon>
        <taxon>Fungi</taxon>
        <taxon>Dikarya</taxon>
        <taxon>Basidiomycota</taxon>
        <taxon>Agaricomycotina</taxon>
        <taxon>Tremellomycetes</taxon>
        <taxon>Trichosporonales</taxon>
        <taxon>Trichosporonaceae</taxon>
        <taxon>Vanrija</taxon>
    </lineage>
</organism>
<keyword evidence="5" id="KW-1185">Reference proteome</keyword>
<protein>
    <recommendedName>
        <fullName evidence="3">THUMP domain-containing protein</fullName>
    </recommendedName>
</protein>
<dbReference type="SUPFAM" id="SSF143437">
    <property type="entry name" value="THUMP domain-like"/>
    <property type="match status" value="1"/>
</dbReference>
<reference evidence="4 5" key="1">
    <citation type="submission" date="2023-08" db="EMBL/GenBank/DDBJ databases">
        <title>Annotated Genome Sequence of Vanrija albida AlHP1.</title>
        <authorList>
            <person name="Herzog R."/>
        </authorList>
    </citation>
    <scope>NUCLEOTIDE SEQUENCE [LARGE SCALE GENOMIC DNA]</scope>
    <source>
        <strain evidence="4 5">AlHP1</strain>
    </source>
</reference>
<dbReference type="GeneID" id="95982222"/>
<evidence type="ECO:0000313" key="4">
    <source>
        <dbReference type="EMBL" id="KAL1413413.1"/>
    </source>
</evidence>
<dbReference type="PANTHER" id="PTHR13452:SF10">
    <property type="entry name" value="THUMP DOMAIN-CONTAINING PROTEIN 1"/>
    <property type="match status" value="1"/>
</dbReference>
<evidence type="ECO:0000256" key="2">
    <source>
        <dbReference type="SAM" id="MobiDB-lite"/>
    </source>
</evidence>
<feature type="region of interest" description="Disordered" evidence="2">
    <location>
        <begin position="1"/>
        <end position="40"/>
    </location>
</feature>
<dbReference type="Gene3D" id="3.30.2300.10">
    <property type="entry name" value="THUMP superfamily"/>
    <property type="match status" value="1"/>
</dbReference>
<feature type="domain" description="THUMP" evidence="3">
    <location>
        <begin position="153"/>
        <end position="262"/>
    </location>
</feature>
<gene>
    <name evidence="4" type="ORF">Q8F55_001179</name>
</gene>
<accession>A0ABR3QFB2</accession>
<comment type="caution">
    <text evidence="4">The sequence shown here is derived from an EMBL/GenBank/DDBJ whole genome shotgun (WGS) entry which is preliminary data.</text>
</comment>
<dbReference type="PANTHER" id="PTHR13452">
    <property type="entry name" value="THUMP DOMAIN CONTAINING PROTEIN 1-RELATED"/>
    <property type="match status" value="1"/>
</dbReference>
<dbReference type="CDD" id="cd11717">
    <property type="entry name" value="THUMP_THUMPD1_like"/>
    <property type="match status" value="1"/>
</dbReference>
<sequence length="387" mass="42284">MAPGGAPKKNKGKYYTKPKRAGGPPRGGDGQGVFKGTAMEPYRQQPLPEMLSNPGIFVTAVQGKEQQAEREIIEALEAAADELYPETAAGAGEDSGDGEDIEDMLKKELESLSAPKKKSTRFRVCKRETACVCYILVFPPLDPVKLVYNVLERCERTAKCSFKFTQRLTPITATSGGYLDKLTAMAAETLPAGFKTETDGPLKFAINVSTRNSAKLERLEMIKAVAEEVAKLNPEHKVDLTNPDRTIMLELYRTHLGMSVVSDFERYKRFNPSRVAKEAAKAQGIEEEADKAEEAPATSNEPKASVGELKNANRARRLAGIRDAEAAATTERPPKRKADAELEDGQVPTKADDVEGGEVVEDEGAELGDEFHEVIQGGRATKVRREE</sequence>
<keyword evidence="1" id="KW-0694">RNA-binding</keyword>
<name>A0ABR3QFB2_9TREE</name>
<dbReference type="PROSITE" id="PS51165">
    <property type="entry name" value="THUMP"/>
    <property type="match status" value="1"/>
</dbReference>
<dbReference type="SMART" id="SM00981">
    <property type="entry name" value="THUMP"/>
    <property type="match status" value="1"/>
</dbReference>
<dbReference type="Proteomes" id="UP001565368">
    <property type="component" value="Unassembled WGS sequence"/>
</dbReference>
<feature type="compositionally biased region" description="Basic residues" evidence="2">
    <location>
        <begin position="8"/>
        <end position="20"/>
    </location>
</feature>
<dbReference type="Pfam" id="PF02926">
    <property type="entry name" value="THUMP"/>
    <property type="match status" value="1"/>
</dbReference>
<dbReference type="EMBL" id="JBBXJM010000001">
    <property type="protein sequence ID" value="KAL1413413.1"/>
    <property type="molecule type" value="Genomic_DNA"/>
</dbReference>
<dbReference type="RefSeq" id="XP_069213357.1">
    <property type="nucleotide sequence ID" value="XM_069349813.1"/>
</dbReference>
<dbReference type="InterPro" id="IPR004114">
    <property type="entry name" value="THUMP_dom"/>
</dbReference>
<proteinExistence type="predicted"/>
<dbReference type="InterPro" id="IPR040183">
    <property type="entry name" value="THUMPD1-like"/>
</dbReference>
<evidence type="ECO:0000256" key="1">
    <source>
        <dbReference type="PROSITE-ProRule" id="PRU00529"/>
    </source>
</evidence>